<feature type="domain" description="AAA" evidence="1">
    <location>
        <begin position="20"/>
        <end position="151"/>
    </location>
</feature>
<evidence type="ECO:0000259" key="2">
    <source>
        <dbReference type="Pfam" id="PF13635"/>
    </source>
</evidence>
<evidence type="ECO:0000259" key="1">
    <source>
        <dbReference type="Pfam" id="PF13173"/>
    </source>
</evidence>
<keyword evidence="3" id="KW-0067">ATP-binding</keyword>
<feature type="domain" description="DUF4143" evidence="2">
    <location>
        <begin position="198"/>
        <end position="358"/>
    </location>
</feature>
<dbReference type="InterPro" id="IPR027417">
    <property type="entry name" value="P-loop_NTPase"/>
</dbReference>
<dbReference type="RefSeq" id="WP_106482130.1">
    <property type="nucleotide sequence ID" value="NZ_CP032819.1"/>
</dbReference>
<keyword evidence="4" id="KW-1185">Reference proteome</keyword>
<reference evidence="3 4" key="1">
    <citation type="submission" date="2018-10" db="EMBL/GenBank/DDBJ databases">
        <title>Butyricimonas faecalis sp. nov., isolated from human faeces and emended description of the genus Butyricimonas.</title>
        <authorList>
            <person name="Le Roy T."/>
            <person name="Van der Smissen P."/>
            <person name="Paquot A."/>
            <person name="Delzenne N."/>
            <person name="Muccioli G."/>
            <person name="Collet J.-F."/>
            <person name="Cani P.D."/>
        </authorList>
    </citation>
    <scope>NUCLEOTIDE SEQUENCE [LARGE SCALE GENOMIC DNA]</scope>
    <source>
        <strain evidence="3 4">H184</strain>
    </source>
</reference>
<dbReference type="AlphaFoldDB" id="A0A3Q9IWD0"/>
<dbReference type="OrthoDB" id="9801840at2"/>
<protein>
    <submittedName>
        <fullName evidence="3">ATP-binding protein</fullName>
    </submittedName>
</protein>
<dbReference type="Proteomes" id="UP000270673">
    <property type="component" value="Chromosome"/>
</dbReference>
<dbReference type="Pfam" id="PF13173">
    <property type="entry name" value="AAA_14"/>
    <property type="match status" value="1"/>
</dbReference>
<evidence type="ECO:0000313" key="4">
    <source>
        <dbReference type="Proteomes" id="UP000270673"/>
    </source>
</evidence>
<dbReference type="KEGG" id="buy:D8S85_19340"/>
<dbReference type="EMBL" id="CP032819">
    <property type="protein sequence ID" value="AZS31485.1"/>
    <property type="molecule type" value="Genomic_DNA"/>
</dbReference>
<sequence>MRFEREHYINKLISSKHNHLIKIVTGLRRVGKSYLLFNLYKQHLLTNGVDVNHIIELQLDSFAHRKYRKAETLYEYVENLTNQDSQMYYVMIDEVQMLEDFVDVLNGFLHIENLDVYVTGSNAKFLSSDIVTEFRGRGVQIHLQPLSFKEIKEVSDEDTSSLWRDYIYYGGLPMVVLENDKARKAEVLQELLKETYLSDIINRNSVKNDAELEELFCLLASNIGTLTNPNKLANTFVSEKKVKIGHNTIKTYIDYFIDSFLINKAVRYDIKGKKYIDTPYKYYFADLGLRNALLNFRQVEPTHIMENIIYNHLIGHGYKVDVGCVTFYQKDDEGKTVRITLEIDFVCNRGSERVYIQSAYSLPDEDKQKQEQRSLTLTNDSFTKIIITTDDIPTHTTANGIIMMNVFDYLLG</sequence>
<name>A0A3Q9IWD0_9BACT</name>
<dbReference type="InterPro" id="IPR025420">
    <property type="entry name" value="DUF4143"/>
</dbReference>
<evidence type="ECO:0000313" key="3">
    <source>
        <dbReference type="EMBL" id="AZS31485.1"/>
    </source>
</evidence>
<organism evidence="3 4">
    <name type="scientific">Butyricimonas faecalis</name>
    <dbReference type="NCBI Taxonomy" id="2093856"/>
    <lineage>
        <taxon>Bacteria</taxon>
        <taxon>Pseudomonadati</taxon>
        <taxon>Bacteroidota</taxon>
        <taxon>Bacteroidia</taxon>
        <taxon>Bacteroidales</taxon>
        <taxon>Odoribacteraceae</taxon>
        <taxon>Butyricimonas</taxon>
    </lineage>
</organism>
<dbReference type="InterPro" id="IPR041682">
    <property type="entry name" value="AAA_14"/>
</dbReference>
<dbReference type="Gene3D" id="3.40.50.300">
    <property type="entry name" value="P-loop containing nucleotide triphosphate hydrolases"/>
    <property type="match status" value="1"/>
</dbReference>
<proteinExistence type="predicted"/>
<dbReference type="Pfam" id="PF13635">
    <property type="entry name" value="DUF4143"/>
    <property type="match status" value="1"/>
</dbReference>
<dbReference type="GO" id="GO:0005524">
    <property type="term" value="F:ATP binding"/>
    <property type="evidence" value="ECO:0007669"/>
    <property type="project" value="UniProtKB-KW"/>
</dbReference>
<keyword evidence="3" id="KW-0547">Nucleotide-binding</keyword>
<dbReference type="PANTHER" id="PTHR33295:SF18">
    <property type="entry name" value="AAA+ ATPASE DOMAIN-CONTAINING PROTEIN"/>
    <property type="match status" value="1"/>
</dbReference>
<dbReference type="SUPFAM" id="SSF52540">
    <property type="entry name" value="P-loop containing nucleoside triphosphate hydrolases"/>
    <property type="match status" value="1"/>
</dbReference>
<accession>A0A3Q9IWD0</accession>
<dbReference type="PANTHER" id="PTHR33295">
    <property type="entry name" value="ATPASE"/>
    <property type="match status" value="1"/>
</dbReference>
<gene>
    <name evidence="3" type="ORF">D8S85_19340</name>
</gene>